<feature type="transmembrane region" description="Helical" evidence="1">
    <location>
        <begin position="55"/>
        <end position="79"/>
    </location>
</feature>
<keyword evidence="5" id="KW-1185">Reference proteome</keyword>
<dbReference type="OrthoDB" id="676982at2"/>
<keyword evidence="1" id="KW-0812">Transmembrane</keyword>
<keyword evidence="1" id="KW-0472">Membrane</keyword>
<reference evidence="2" key="4">
    <citation type="submission" date="2024-05" db="EMBL/GenBank/DDBJ databases">
        <authorList>
            <person name="Sun Q."/>
            <person name="Zhou Y."/>
        </authorList>
    </citation>
    <scope>NUCLEOTIDE SEQUENCE</scope>
    <source>
        <strain evidence="2">CGMCC 1.15644</strain>
    </source>
</reference>
<proteinExistence type="predicted"/>
<dbReference type="InterPro" id="IPR029060">
    <property type="entry name" value="PIN-like_dom_sf"/>
</dbReference>
<evidence type="ECO:0000256" key="1">
    <source>
        <dbReference type="SAM" id="Phobius"/>
    </source>
</evidence>
<evidence type="ECO:0000313" key="3">
    <source>
        <dbReference type="EMBL" id="TCO20606.1"/>
    </source>
</evidence>
<organism evidence="3 4">
    <name type="scientific">Pedobacter psychrotolerans</name>
    <dbReference type="NCBI Taxonomy" id="1843235"/>
    <lineage>
        <taxon>Bacteria</taxon>
        <taxon>Pseudomonadati</taxon>
        <taxon>Bacteroidota</taxon>
        <taxon>Sphingobacteriia</taxon>
        <taxon>Sphingobacteriales</taxon>
        <taxon>Sphingobacteriaceae</taxon>
        <taxon>Pedobacter</taxon>
    </lineage>
</organism>
<reference evidence="2" key="1">
    <citation type="journal article" date="2014" name="Int. J. Syst. Evol. Microbiol.">
        <title>Complete genome of a new Firmicutes species belonging to the dominant human colonic microbiota ('Ruminococcus bicirculans') reveals two chromosomes and a selective capacity to utilize plant glucans.</title>
        <authorList>
            <consortium name="NISC Comparative Sequencing Program"/>
            <person name="Wegmann U."/>
            <person name="Louis P."/>
            <person name="Goesmann A."/>
            <person name="Henrissat B."/>
            <person name="Duncan S.H."/>
            <person name="Flint H.J."/>
        </authorList>
    </citation>
    <scope>NUCLEOTIDE SEQUENCE</scope>
    <source>
        <strain evidence="2">CGMCC 1.15644</strain>
    </source>
</reference>
<dbReference type="Gene3D" id="3.40.50.1010">
    <property type="entry name" value="5'-nuclease"/>
    <property type="match status" value="1"/>
</dbReference>
<reference evidence="5" key="2">
    <citation type="journal article" date="2019" name="Int. J. Syst. Evol. Microbiol.">
        <title>The Global Catalogue of Microorganisms (GCM) 10K type strain sequencing project: providing services to taxonomists for standard genome sequencing and annotation.</title>
        <authorList>
            <consortium name="The Broad Institute Genomics Platform"/>
            <consortium name="The Broad Institute Genome Sequencing Center for Infectious Disease"/>
            <person name="Wu L."/>
            <person name="Ma J."/>
        </authorList>
    </citation>
    <scope>NUCLEOTIDE SEQUENCE [LARGE SCALE GENOMIC DNA]</scope>
    <source>
        <strain evidence="5">CGMCC 1.15644</strain>
    </source>
</reference>
<dbReference type="AlphaFoldDB" id="A0A4R2H594"/>
<keyword evidence="1" id="KW-1133">Transmembrane helix</keyword>
<dbReference type="SUPFAM" id="SSF88723">
    <property type="entry name" value="PIN domain-like"/>
    <property type="match status" value="1"/>
</dbReference>
<name>A0A4R2H594_9SPHI</name>
<sequence>MNGNIVLDTNILIYLSKKLIKPEKIFEEGVAYHISVISKMELLGYAFRNRFEEEFLINLINALSVVPLTSIIADATITLRKKTKSNYLMQLFIPLRKYWMVNYLQII</sequence>
<evidence type="ECO:0000313" key="4">
    <source>
        <dbReference type="Proteomes" id="UP000295684"/>
    </source>
</evidence>
<dbReference type="Proteomes" id="UP000295684">
    <property type="component" value="Unassembled WGS sequence"/>
</dbReference>
<comment type="caution">
    <text evidence="3">The sequence shown here is derived from an EMBL/GenBank/DDBJ whole genome shotgun (WGS) entry which is preliminary data.</text>
</comment>
<evidence type="ECO:0008006" key="6">
    <source>
        <dbReference type="Google" id="ProtNLM"/>
    </source>
</evidence>
<reference evidence="3 4" key="3">
    <citation type="submission" date="2019-03" db="EMBL/GenBank/DDBJ databases">
        <title>Genomic Encyclopedia of Type Strains, Phase IV (KMG-IV): sequencing the most valuable type-strain genomes for metagenomic binning, comparative biology and taxonomic classification.</title>
        <authorList>
            <person name="Goeker M."/>
        </authorList>
    </citation>
    <scope>NUCLEOTIDE SEQUENCE [LARGE SCALE GENOMIC DNA]</scope>
    <source>
        <strain evidence="3 4">DSM 103236</strain>
    </source>
</reference>
<accession>A0A4R2H594</accession>
<dbReference type="RefSeq" id="WP_132535337.1">
    <property type="nucleotide sequence ID" value="NZ_BMJO01000007.1"/>
</dbReference>
<gene>
    <name evidence="3" type="ORF">EV200_10846</name>
    <name evidence="2" type="ORF">GCM10011413_36640</name>
</gene>
<protein>
    <recommendedName>
        <fullName evidence="6">PIN domain-containing protein</fullName>
    </recommendedName>
</protein>
<evidence type="ECO:0000313" key="5">
    <source>
        <dbReference type="Proteomes" id="UP000622648"/>
    </source>
</evidence>
<dbReference type="Proteomes" id="UP000622648">
    <property type="component" value="Unassembled WGS sequence"/>
</dbReference>
<dbReference type="EMBL" id="SLWO01000008">
    <property type="protein sequence ID" value="TCO20606.1"/>
    <property type="molecule type" value="Genomic_DNA"/>
</dbReference>
<evidence type="ECO:0000313" key="2">
    <source>
        <dbReference type="EMBL" id="GGE66779.1"/>
    </source>
</evidence>
<dbReference type="EMBL" id="BMJO01000007">
    <property type="protein sequence ID" value="GGE66779.1"/>
    <property type="molecule type" value="Genomic_DNA"/>
</dbReference>